<feature type="transmembrane region" description="Helical" evidence="1">
    <location>
        <begin position="219"/>
        <end position="241"/>
    </location>
</feature>
<dbReference type="GO" id="GO:0016020">
    <property type="term" value="C:membrane"/>
    <property type="evidence" value="ECO:0007669"/>
    <property type="project" value="TreeGrafter"/>
</dbReference>
<comment type="caution">
    <text evidence="4">The sequence shown here is derived from an EMBL/GenBank/DDBJ whole genome shotgun (WGS) entry which is preliminary data.</text>
</comment>
<gene>
    <name evidence="4" type="ORF">M0812_12036</name>
    <name evidence="5" type="ORF">M0813_10367</name>
</gene>
<evidence type="ECO:0000256" key="2">
    <source>
        <dbReference type="SAM" id="SignalP"/>
    </source>
</evidence>
<protein>
    <submittedName>
        <fullName evidence="4 5">Npc intracellular cholesterol transporter</fullName>
    </submittedName>
</protein>
<dbReference type="GO" id="GO:0015918">
    <property type="term" value="P:sterol transport"/>
    <property type="evidence" value="ECO:0007669"/>
    <property type="project" value="TreeGrafter"/>
</dbReference>
<dbReference type="PANTHER" id="PTHR45727:SF2">
    <property type="entry name" value="NPC INTRACELLULAR CHOLESTEROL TRANSPORTER 1"/>
    <property type="match status" value="1"/>
</dbReference>
<dbReference type="PANTHER" id="PTHR45727">
    <property type="entry name" value="NPC INTRACELLULAR CHOLESTEROL TRANSPORTER 1"/>
    <property type="match status" value="1"/>
</dbReference>
<feature type="signal peptide" evidence="2">
    <location>
        <begin position="1"/>
        <end position="18"/>
    </location>
</feature>
<accession>A0AAV7ZJW7</accession>
<dbReference type="EMBL" id="JANTQA010000026">
    <property type="protein sequence ID" value="KAJ3442302.1"/>
    <property type="molecule type" value="Genomic_DNA"/>
</dbReference>
<reference evidence="4" key="2">
    <citation type="submission" date="2022-08" db="EMBL/GenBank/DDBJ databases">
        <title>Novel sulphate-reducing endosymbionts in the free-living metamonad Anaeramoeba.</title>
        <authorList>
            <person name="Jerlstrom-Hultqvist J."/>
            <person name="Cepicka I."/>
            <person name="Gallot-Lavallee L."/>
            <person name="Salas-Leiva D."/>
            <person name="Curtis B.A."/>
            <person name="Zahonova K."/>
            <person name="Pipaliya S."/>
            <person name="Dacks J."/>
            <person name="Roger A.J."/>
        </authorList>
    </citation>
    <scope>NUCLEOTIDE SEQUENCE</scope>
    <source>
        <strain evidence="4">Busselton2</strain>
    </source>
</reference>
<dbReference type="GO" id="GO:0032934">
    <property type="term" value="F:sterol binding"/>
    <property type="evidence" value="ECO:0007669"/>
    <property type="project" value="TreeGrafter"/>
</dbReference>
<dbReference type="Proteomes" id="UP001146793">
    <property type="component" value="Unassembled WGS sequence"/>
</dbReference>
<feature type="domain" description="Niemann-Pick C1 N-terminal" evidence="3">
    <location>
        <begin position="49"/>
        <end position="210"/>
    </location>
</feature>
<keyword evidence="1" id="KW-0472">Membrane</keyword>
<feature type="chain" id="PRO_5043731474" evidence="2">
    <location>
        <begin position="19"/>
        <end position="257"/>
    </location>
</feature>
<organism evidence="4 6">
    <name type="scientific">Anaeramoeba flamelloides</name>
    <dbReference type="NCBI Taxonomy" id="1746091"/>
    <lineage>
        <taxon>Eukaryota</taxon>
        <taxon>Metamonada</taxon>
        <taxon>Anaeramoebidae</taxon>
        <taxon>Anaeramoeba</taxon>
    </lineage>
</organism>
<name>A0AAV7ZJW7_9EUKA</name>
<reference evidence="5" key="1">
    <citation type="submission" date="2022-08" db="EMBL/GenBank/DDBJ databases">
        <title>Novel sulfate-reducing endosymbionts in the free-living metamonad Anaeramoeba.</title>
        <authorList>
            <person name="Jerlstrom-Hultqvist J."/>
            <person name="Cepicka I."/>
            <person name="Gallot-Lavallee L."/>
            <person name="Salas-Leiva D."/>
            <person name="Curtis B.A."/>
            <person name="Zahonova K."/>
            <person name="Pipaliya S."/>
            <person name="Dacks J."/>
            <person name="Roger A.J."/>
        </authorList>
    </citation>
    <scope>NUCLEOTIDE SEQUENCE</scope>
    <source>
        <strain evidence="5">Schooner1</strain>
    </source>
</reference>
<keyword evidence="2" id="KW-0732">Signal</keyword>
<evidence type="ECO:0000313" key="4">
    <source>
        <dbReference type="EMBL" id="KAJ3442302.1"/>
    </source>
</evidence>
<dbReference type="InterPro" id="IPR032190">
    <property type="entry name" value="NPC1_N"/>
</dbReference>
<evidence type="ECO:0000313" key="7">
    <source>
        <dbReference type="Proteomes" id="UP001150062"/>
    </source>
</evidence>
<evidence type="ECO:0000313" key="6">
    <source>
        <dbReference type="Proteomes" id="UP001146793"/>
    </source>
</evidence>
<dbReference type="EMBL" id="JAOAOG010000339">
    <property type="protein sequence ID" value="KAJ6226833.1"/>
    <property type="molecule type" value="Genomic_DNA"/>
</dbReference>
<keyword evidence="7" id="KW-1185">Reference proteome</keyword>
<dbReference type="AlphaFoldDB" id="A0AAV7ZJW7"/>
<dbReference type="Proteomes" id="UP001150062">
    <property type="component" value="Unassembled WGS sequence"/>
</dbReference>
<dbReference type="Pfam" id="PF16414">
    <property type="entry name" value="NPC1_N"/>
    <property type="match status" value="1"/>
</dbReference>
<evidence type="ECO:0000313" key="5">
    <source>
        <dbReference type="EMBL" id="KAJ6226833.1"/>
    </source>
</evidence>
<keyword evidence="1" id="KW-0812">Transmembrane</keyword>
<evidence type="ECO:0000256" key="1">
    <source>
        <dbReference type="SAM" id="Phobius"/>
    </source>
</evidence>
<evidence type="ECO:0000259" key="3">
    <source>
        <dbReference type="Pfam" id="PF16414"/>
    </source>
</evidence>
<proteinExistence type="predicted"/>
<keyword evidence="1" id="KW-1133">Transmembrane helix</keyword>
<sequence length="257" mass="29523">MKFVLIVTLIVLFKISLCYEGCAMQGNPLVIHRQPPQPFPDMIICKKFESAACCNMSQDILFKNEWKQAISFMGSCPACLDNLQNTWCNYACGPNQRRYVSTVSHTDGDPIQKPVFKMCRRWAKSVYESCQWVHFVRSMWPTYEEFWQTQAERAIPKPVTIEYPDDDDDPSAFCPLDELIHCEDTCSCLSCPPGCENASNLKYEKKDIKKIWNVLAFNFWVGCLIGILSLLLIIIIIVGIVHRVKNSKKNTQYEAIN</sequence>